<dbReference type="AlphaFoldDB" id="A0A543IWS1"/>
<comment type="caution">
    <text evidence="2">The sequence shown here is derived from an EMBL/GenBank/DDBJ whole genome shotgun (WGS) entry which is preliminary data.</text>
</comment>
<evidence type="ECO:0000313" key="2">
    <source>
        <dbReference type="EMBL" id="TQM75023.1"/>
    </source>
</evidence>
<keyword evidence="1" id="KW-0812">Transmembrane</keyword>
<reference evidence="2 3" key="1">
    <citation type="submission" date="2019-06" db="EMBL/GenBank/DDBJ databases">
        <title>Sequencing the genomes of 1000 actinobacteria strains.</title>
        <authorList>
            <person name="Klenk H.-P."/>
        </authorList>
    </citation>
    <scope>NUCLEOTIDE SEQUENCE [LARGE SCALE GENOMIC DNA]</scope>
    <source>
        <strain evidence="2 3">DSM 43186</strain>
    </source>
</reference>
<protein>
    <submittedName>
        <fullName evidence="2">Uncharacterized protein</fullName>
    </submittedName>
</protein>
<proteinExistence type="predicted"/>
<name>A0A543IWS1_9ACTN</name>
<feature type="transmembrane region" description="Helical" evidence="1">
    <location>
        <begin position="26"/>
        <end position="48"/>
    </location>
</feature>
<organism evidence="2 3">
    <name type="scientific">Thermopolyspora flexuosa</name>
    <dbReference type="NCBI Taxonomy" id="103836"/>
    <lineage>
        <taxon>Bacteria</taxon>
        <taxon>Bacillati</taxon>
        <taxon>Actinomycetota</taxon>
        <taxon>Actinomycetes</taxon>
        <taxon>Streptosporangiales</taxon>
        <taxon>Streptosporangiaceae</taxon>
        <taxon>Thermopolyspora</taxon>
    </lineage>
</organism>
<keyword evidence="3" id="KW-1185">Reference proteome</keyword>
<keyword evidence="1" id="KW-0472">Membrane</keyword>
<gene>
    <name evidence="2" type="ORF">FHX40_1716</name>
</gene>
<evidence type="ECO:0000256" key="1">
    <source>
        <dbReference type="SAM" id="Phobius"/>
    </source>
</evidence>
<accession>A0A543IWS1</accession>
<dbReference type="EMBL" id="VFPQ01000001">
    <property type="protein sequence ID" value="TQM75023.1"/>
    <property type="molecule type" value="Genomic_DNA"/>
</dbReference>
<dbReference type="Proteomes" id="UP000319213">
    <property type="component" value="Unassembled WGS sequence"/>
</dbReference>
<keyword evidence="1" id="KW-1133">Transmembrane helix</keyword>
<sequence length="207" mass="21825">MGPSVERAEERREFSKPTTMAVFRRVVVELLAVIGAAAAFTVCGYVCIRRLINHRGESAPPSSASRPAHDRGEESAWRDRGQSLCIAGHSALGALAWDAIEACEPGEAGAVRRQWLTGVIERARKTGEEATNLAARAATPGGRHTAGQLATAMADLAEAAEALLVEAAEARLHEPGAEVKRKALEDARGRVETALAALQTLAADPGD</sequence>
<evidence type="ECO:0000313" key="3">
    <source>
        <dbReference type="Proteomes" id="UP000319213"/>
    </source>
</evidence>